<dbReference type="AlphaFoldDB" id="A0A5C5GD01"/>
<proteinExistence type="predicted"/>
<dbReference type="OrthoDB" id="5295340at2"/>
<organism evidence="4 5">
    <name type="scientific">Pelagovum pacificum</name>
    <dbReference type="NCBI Taxonomy" id="2588711"/>
    <lineage>
        <taxon>Bacteria</taxon>
        <taxon>Pseudomonadati</taxon>
        <taxon>Pseudomonadota</taxon>
        <taxon>Alphaproteobacteria</taxon>
        <taxon>Rhodobacterales</taxon>
        <taxon>Paracoccaceae</taxon>
        <taxon>Pelagovum</taxon>
    </lineage>
</organism>
<dbReference type="InterPro" id="IPR011032">
    <property type="entry name" value="GroES-like_sf"/>
</dbReference>
<name>A0A5C5GD01_9RHOB</name>
<evidence type="ECO:0000313" key="5">
    <source>
        <dbReference type="Proteomes" id="UP000314011"/>
    </source>
</evidence>
<dbReference type="GO" id="GO:0016491">
    <property type="term" value="F:oxidoreductase activity"/>
    <property type="evidence" value="ECO:0007669"/>
    <property type="project" value="UniProtKB-KW"/>
</dbReference>
<dbReference type="InterPro" id="IPR013154">
    <property type="entry name" value="ADH-like_N"/>
</dbReference>
<dbReference type="Gene3D" id="3.40.50.720">
    <property type="entry name" value="NAD(P)-binding Rossmann-like Domain"/>
    <property type="match status" value="1"/>
</dbReference>
<dbReference type="PANTHER" id="PTHR43401">
    <property type="entry name" value="L-THREONINE 3-DEHYDROGENASE"/>
    <property type="match status" value="1"/>
</dbReference>
<dbReference type="CDD" id="cd08261">
    <property type="entry name" value="Zn_ADH7"/>
    <property type="match status" value="1"/>
</dbReference>
<evidence type="ECO:0000256" key="1">
    <source>
        <dbReference type="ARBA" id="ARBA00023002"/>
    </source>
</evidence>
<dbReference type="SUPFAM" id="SSF50129">
    <property type="entry name" value="GroES-like"/>
    <property type="match status" value="1"/>
</dbReference>
<evidence type="ECO:0000313" key="4">
    <source>
        <dbReference type="EMBL" id="TNY32548.1"/>
    </source>
</evidence>
<dbReference type="SUPFAM" id="SSF51735">
    <property type="entry name" value="NAD(P)-binding Rossmann-fold domains"/>
    <property type="match status" value="1"/>
</dbReference>
<dbReference type="Proteomes" id="UP000314011">
    <property type="component" value="Unassembled WGS sequence"/>
</dbReference>
<dbReference type="InterPro" id="IPR050129">
    <property type="entry name" value="Zn_alcohol_dh"/>
</dbReference>
<keyword evidence="1" id="KW-0560">Oxidoreductase</keyword>
<feature type="domain" description="Alcohol dehydrogenase-like N-terminal" evidence="3">
    <location>
        <begin position="32"/>
        <end position="131"/>
    </location>
</feature>
<evidence type="ECO:0000259" key="3">
    <source>
        <dbReference type="Pfam" id="PF08240"/>
    </source>
</evidence>
<dbReference type="InterPro" id="IPR013149">
    <property type="entry name" value="ADH-like_C"/>
</dbReference>
<gene>
    <name evidence="4" type="ORF">FHY64_04470</name>
</gene>
<sequence length="335" mass="35567">MGLVTETMASGVCEAPGRFTVSERPVPGPAPDGWVTVDIGAVGLCGTDYHIYEGKHPYLDYPRVIGHELSGTITSGADAGQLVVVNPYISCGHCRACNKGRPNCCASLEVLGVHRDGGMCRTITVPRGNLYAADGLDAHQAAMVEFLSIGAHGVSRAPIGPGDRVLVTGAGPIGLGVALFARMTGAEVHLTDTSDRRLQFAGTRLGFSNLHRAEDKIVTGALSDGFDVVFDATGSVRAIERGFSMVAQGGATVLLSVVKDEIRFSDAEFHRRETQIIGSRNALKRDFDAVMEAMRTGEISTDTLLSEVIPLGDLPKRLPELVQSREDIVKVLVTP</sequence>
<dbReference type="Pfam" id="PF00107">
    <property type="entry name" value="ADH_zinc_N"/>
    <property type="match status" value="1"/>
</dbReference>
<accession>A0A5C5GD01</accession>
<evidence type="ECO:0000259" key="2">
    <source>
        <dbReference type="Pfam" id="PF00107"/>
    </source>
</evidence>
<protein>
    <submittedName>
        <fullName evidence="4">Zinc-binding alcohol dehydrogenase family protein</fullName>
    </submittedName>
</protein>
<feature type="domain" description="Alcohol dehydrogenase-like C-terminal" evidence="2">
    <location>
        <begin position="172"/>
        <end position="294"/>
    </location>
</feature>
<dbReference type="PANTHER" id="PTHR43401:SF3">
    <property type="entry name" value="L-GALACTONATE-5-DEHYDROGENASE"/>
    <property type="match status" value="1"/>
</dbReference>
<dbReference type="Pfam" id="PF08240">
    <property type="entry name" value="ADH_N"/>
    <property type="match status" value="1"/>
</dbReference>
<comment type="caution">
    <text evidence="4">The sequence shown here is derived from an EMBL/GenBank/DDBJ whole genome shotgun (WGS) entry which is preliminary data.</text>
</comment>
<dbReference type="Gene3D" id="3.90.180.10">
    <property type="entry name" value="Medium-chain alcohol dehydrogenases, catalytic domain"/>
    <property type="match status" value="1"/>
</dbReference>
<keyword evidence="5" id="KW-1185">Reference proteome</keyword>
<dbReference type="EMBL" id="VFFF01000001">
    <property type="protein sequence ID" value="TNY32548.1"/>
    <property type="molecule type" value="Genomic_DNA"/>
</dbReference>
<dbReference type="RefSeq" id="WP_140193226.1">
    <property type="nucleotide sequence ID" value="NZ_CP065915.1"/>
</dbReference>
<reference evidence="4 5" key="1">
    <citation type="submission" date="2019-06" db="EMBL/GenBank/DDBJ databases">
        <title>Genome of new Rhodobacteraceae sp. SM1903.</title>
        <authorList>
            <person name="Ren X."/>
        </authorList>
    </citation>
    <scope>NUCLEOTIDE SEQUENCE [LARGE SCALE GENOMIC DNA]</scope>
    <source>
        <strain evidence="4 5">SM1903</strain>
    </source>
</reference>
<dbReference type="InterPro" id="IPR036291">
    <property type="entry name" value="NAD(P)-bd_dom_sf"/>
</dbReference>